<name>A0A699X0A5_TANCI</name>
<comment type="caution">
    <text evidence="1">The sequence shown here is derived from an EMBL/GenBank/DDBJ whole genome shotgun (WGS) entry which is preliminary data.</text>
</comment>
<organism evidence="1">
    <name type="scientific">Tanacetum cinerariifolium</name>
    <name type="common">Dalmatian daisy</name>
    <name type="synonym">Chrysanthemum cinerariifolium</name>
    <dbReference type="NCBI Taxonomy" id="118510"/>
    <lineage>
        <taxon>Eukaryota</taxon>
        <taxon>Viridiplantae</taxon>
        <taxon>Streptophyta</taxon>
        <taxon>Embryophyta</taxon>
        <taxon>Tracheophyta</taxon>
        <taxon>Spermatophyta</taxon>
        <taxon>Magnoliopsida</taxon>
        <taxon>eudicotyledons</taxon>
        <taxon>Gunneridae</taxon>
        <taxon>Pentapetalae</taxon>
        <taxon>asterids</taxon>
        <taxon>campanulids</taxon>
        <taxon>Asterales</taxon>
        <taxon>Asteraceae</taxon>
        <taxon>Asteroideae</taxon>
        <taxon>Anthemideae</taxon>
        <taxon>Anthemidinae</taxon>
        <taxon>Tanacetum</taxon>
    </lineage>
</organism>
<evidence type="ECO:0000313" key="1">
    <source>
        <dbReference type="EMBL" id="GFD53205.1"/>
    </source>
</evidence>
<dbReference type="AlphaFoldDB" id="A0A699X0A5"/>
<sequence>LPLAALTADALAAVTLGGEFLECEDGWRVKCLLRGDLDLETACEASLGLVLEKQKPYAKGT</sequence>
<proteinExistence type="predicted"/>
<reference evidence="1" key="1">
    <citation type="journal article" date="2019" name="Sci. Rep.">
        <title>Draft genome of Tanacetum cinerariifolium, the natural source of mosquito coil.</title>
        <authorList>
            <person name="Yamashiro T."/>
            <person name="Shiraishi A."/>
            <person name="Satake H."/>
            <person name="Nakayama K."/>
        </authorList>
    </citation>
    <scope>NUCLEOTIDE SEQUENCE</scope>
</reference>
<gene>
    <name evidence="1" type="ORF">Tci_925174</name>
</gene>
<dbReference type="EMBL" id="BKCJ011791366">
    <property type="protein sequence ID" value="GFD53205.1"/>
    <property type="molecule type" value="Genomic_DNA"/>
</dbReference>
<protein>
    <submittedName>
        <fullName evidence="1">Uncharacterized protein</fullName>
    </submittedName>
</protein>
<accession>A0A699X0A5</accession>
<feature type="non-terminal residue" evidence="1">
    <location>
        <position position="1"/>
    </location>
</feature>